<gene>
    <name evidence="2" type="ORF">QRX50_46805</name>
</gene>
<feature type="region of interest" description="Disordered" evidence="1">
    <location>
        <begin position="51"/>
        <end position="161"/>
    </location>
</feature>
<organism evidence="2 3">
    <name type="scientific">Amycolatopsis carbonis</name>
    <dbReference type="NCBI Taxonomy" id="715471"/>
    <lineage>
        <taxon>Bacteria</taxon>
        <taxon>Bacillati</taxon>
        <taxon>Actinomycetota</taxon>
        <taxon>Actinomycetes</taxon>
        <taxon>Pseudonocardiales</taxon>
        <taxon>Pseudonocardiaceae</taxon>
        <taxon>Amycolatopsis</taxon>
    </lineage>
</organism>
<dbReference type="EMBL" id="CP127294">
    <property type="protein sequence ID" value="WIX78764.1"/>
    <property type="molecule type" value="Genomic_DNA"/>
</dbReference>
<evidence type="ECO:0000313" key="2">
    <source>
        <dbReference type="EMBL" id="WIX78764.1"/>
    </source>
</evidence>
<evidence type="ECO:0000313" key="3">
    <source>
        <dbReference type="Proteomes" id="UP001236014"/>
    </source>
</evidence>
<proteinExistence type="predicted"/>
<feature type="compositionally biased region" description="Low complexity" evidence="1">
    <location>
        <begin position="51"/>
        <end position="64"/>
    </location>
</feature>
<protein>
    <submittedName>
        <fullName evidence="2">Uncharacterized protein</fullName>
    </submittedName>
</protein>
<name>A0A9Y2IF36_9PSEU</name>
<dbReference type="RefSeq" id="WP_285969469.1">
    <property type="nucleotide sequence ID" value="NZ_CP127294.1"/>
</dbReference>
<dbReference type="AlphaFoldDB" id="A0A9Y2IF36"/>
<sequence length="161" mass="17399">MIGWNAIMAFFALLLVGGAGLVVAQYNHQQRACRNQDGEASGPLGGLVAEAATTTTTSATSSATPRQDPSTDAWPPPGSTVPTVPLPKIRARRVRGYITRRRPATRPATERSRLRRKPGEKQPDHAPQTPAAQHASAVHWPDDDLDNHTSQTRSRKDHTVG</sequence>
<feature type="compositionally biased region" description="Basic and acidic residues" evidence="1">
    <location>
        <begin position="108"/>
        <end position="124"/>
    </location>
</feature>
<dbReference type="KEGG" id="acab:QRX50_46805"/>
<reference evidence="2 3" key="1">
    <citation type="submission" date="2023-06" db="EMBL/GenBank/DDBJ databases">
        <authorList>
            <person name="Oyuntsetseg B."/>
            <person name="Kim S.B."/>
        </authorList>
    </citation>
    <scope>NUCLEOTIDE SEQUENCE [LARGE SCALE GENOMIC DNA]</scope>
    <source>
        <strain evidence="2 3">2-15</strain>
    </source>
</reference>
<accession>A0A9Y2IF36</accession>
<evidence type="ECO:0000256" key="1">
    <source>
        <dbReference type="SAM" id="MobiDB-lite"/>
    </source>
</evidence>
<dbReference type="Proteomes" id="UP001236014">
    <property type="component" value="Chromosome"/>
</dbReference>
<keyword evidence="3" id="KW-1185">Reference proteome</keyword>
<feature type="compositionally biased region" description="Basic residues" evidence="1">
    <location>
        <begin position="89"/>
        <end position="104"/>
    </location>
</feature>